<evidence type="ECO:0000256" key="9">
    <source>
        <dbReference type="RuleBase" id="RU000556"/>
    </source>
</evidence>
<dbReference type="GO" id="GO:0003677">
    <property type="term" value="F:DNA binding"/>
    <property type="evidence" value="ECO:0007669"/>
    <property type="project" value="UniProtKB-UniRule"/>
</dbReference>
<evidence type="ECO:0000259" key="10">
    <source>
        <dbReference type="Pfam" id="PF01272"/>
    </source>
</evidence>
<evidence type="ECO:0000256" key="7">
    <source>
        <dbReference type="ARBA" id="ARBA00030776"/>
    </source>
</evidence>
<dbReference type="EMBL" id="CP001079">
    <property type="protein sequence ID" value="ACM49712.1"/>
    <property type="molecule type" value="Genomic_DNA"/>
</dbReference>
<accession>B9KH08</accession>
<dbReference type="PANTHER" id="PTHR30437:SF4">
    <property type="entry name" value="TRANSCRIPTION ELONGATION FACTOR GREA"/>
    <property type="match status" value="1"/>
</dbReference>
<evidence type="ECO:0000256" key="6">
    <source>
        <dbReference type="ARBA" id="ARBA00024916"/>
    </source>
</evidence>
<name>B9KH08_ANAMF</name>
<evidence type="ECO:0000256" key="1">
    <source>
        <dbReference type="ARBA" id="ARBA00008213"/>
    </source>
</evidence>
<dbReference type="PIRSF" id="PIRSF006092">
    <property type="entry name" value="GreA_GreB"/>
    <property type="match status" value="1"/>
</dbReference>
<dbReference type="KEGG" id="amf:AMF_886"/>
<dbReference type="InterPro" id="IPR018151">
    <property type="entry name" value="TF_GreA/GreB_CS"/>
</dbReference>
<protein>
    <recommendedName>
        <fullName evidence="2 8">Transcription elongation factor GreA</fullName>
    </recommendedName>
    <alternativeName>
        <fullName evidence="7 8">Transcript cleavage factor GreA</fullName>
    </alternativeName>
</protein>
<dbReference type="GO" id="GO:0032784">
    <property type="term" value="P:regulation of DNA-templated transcription elongation"/>
    <property type="evidence" value="ECO:0007669"/>
    <property type="project" value="UniProtKB-UniRule"/>
</dbReference>
<dbReference type="HAMAP" id="MF_00105">
    <property type="entry name" value="GreA_GreB"/>
    <property type="match status" value="1"/>
</dbReference>
<evidence type="ECO:0000256" key="2">
    <source>
        <dbReference type="ARBA" id="ARBA00013729"/>
    </source>
</evidence>
<keyword evidence="13" id="KW-1185">Reference proteome</keyword>
<dbReference type="NCBIfam" id="NF001261">
    <property type="entry name" value="PRK00226.1-2"/>
    <property type="match status" value="1"/>
</dbReference>
<dbReference type="FunFam" id="1.10.287.180:FF:000001">
    <property type="entry name" value="Transcription elongation factor GreA"/>
    <property type="match status" value="1"/>
</dbReference>
<keyword evidence="4 8" id="KW-0238">DNA-binding</keyword>
<dbReference type="NCBIfam" id="NF001263">
    <property type="entry name" value="PRK00226.1-4"/>
    <property type="match status" value="1"/>
</dbReference>
<sequence length="174" mass="19589">MTVEDGCCMSDYVTTRFPITRRGFQKLEAELEALKSERPKIIKSISDARELGDLSENAEYHAARERQGLVESKIMELESKRSRAEVIDVSELSGDTVMFGATVTVSVYDEQTDSTGVMQYQIVGEYEADVSKNMISIKSPLVLSLLGRREGDSVEVKTPRGDYKIYQIMKIEFV</sequence>
<dbReference type="HOGENOM" id="CLU_101379_2_0_5"/>
<dbReference type="PANTHER" id="PTHR30437">
    <property type="entry name" value="TRANSCRIPTION ELONGATION FACTOR GREA"/>
    <property type="match status" value="1"/>
</dbReference>
<keyword evidence="3 8" id="KW-0805">Transcription regulation</keyword>
<evidence type="ECO:0000256" key="8">
    <source>
        <dbReference type="HAMAP-Rule" id="MF_00105"/>
    </source>
</evidence>
<feature type="domain" description="Transcription elongation factor GreA/GreB N-terminal" evidence="11">
    <location>
        <begin position="18"/>
        <end position="86"/>
    </location>
</feature>
<dbReference type="AlphaFoldDB" id="B9KH08"/>
<dbReference type="GO" id="GO:0070063">
    <property type="term" value="F:RNA polymerase binding"/>
    <property type="evidence" value="ECO:0007669"/>
    <property type="project" value="InterPro"/>
</dbReference>
<evidence type="ECO:0000256" key="5">
    <source>
        <dbReference type="ARBA" id="ARBA00023163"/>
    </source>
</evidence>
<dbReference type="SUPFAM" id="SSF46557">
    <property type="entry name" value="GreA transcript cleavage protein, N-terminal domain"/>
    <property type="match status" value="1"/>
</dbReference>
<dbReference type="InterPro" id="IPR001437">
    <property type="entry name" value="Tscrpt_elong_fac_GreA/B_C"/>
</dbReference>
<evidence type="ECO:0000313" key="12">
    <source>
        <dbReference type="EMBL" id="ACM49712.1"/>
    </source>
</evidence>
<dbReference type="NCBIfam" id="TIGR01462">
    <property type="entry name" value="greA"/>
    <property type="match status" value="1"/>
</dbReference>
<dbReference type="NCBIfam" id="NF001264">
    <property type="entry name" value="PRK00226.1-5"/>
    <property type="match status" value="1"/>
</dbReference>
<evidence type="ECO:0000256" key="4">
    <source>
        <dbReference type="ARBA" id="ARBA00023125"/>
    </source>
</evidence>
<keyword evidence="5 8" id="KW-0804">Transcription</keyword>
<gene>
    <name evidence="8 12" type="primary">greA</name>
    <name evidence="12" type="ordered locus">AMF_886</name>
</gene>
<feature type="domain" description="Transcription elongation factor GreA/GreB C-terminal" evidence="10">
    <location>
        <begin position="94"/>
        <end position="172"/>
    </location>
</feature>
<dbReference type="InterPro" id="IPR022691">
    <property type="entry name" value="Tscrpt_elong_fac_GreA/B_N"/>
</dbReference>
<evidence type="ECO:0000313" key="13">
    <source>
        <dbReference type="Proteomes" id="UP000007307"/>
    </source>
</evidence>
<dbReference type="InterPro" id="IPR006359">
    <property type="entry name" value="Tscrpt_elong_fac_GreA"/>
</dbReference>
<dbReference type="Pfam" id="PF03449">
    <property type="entry name" value="GreA_GreB_N"/>
    <property type="match status" value="1"/>
</dbReference>
<dbReference type="SUPFAM" id="SSF54534">
    <property type="entry name" value="FKBP-like"/>
    <property type="match status" value="1"/>
</dbReference>
<dbReference type="InterPro" id="IPR023459">
    <property type="entry name" value="Tscrpt_elong_fac_GreA/B_fam"/>
</dbReference>
<keyword evidence="12" id="KW-0251">Elongation factor</keyword>
<organism evidence="12 13">
    <name type="scientific">Anaplasma marginale (strain Florida)</name>
    <dbReference type="NCBI Taxonomy" id="320483"/>
    <lineage>
        <taxon>Bacteria</taxon>
        <taxon>Pseudomonadati</taxon>
        <taxon>Pseudomonadota</taxon>
        <taxon>Alphaproteobacteria</taxon>
        <taxon>Rickettsiales</taxon>
        <taxon>Anaplasmataceae</taxon>
        <taxon>Anaplasma</taxon>
    </lineage>
</organism>
<proteinExistence type="inferred from homology"/>
<dbReference type="Gene3D" id="3.10.50.30">
    <property type="entry name" value="Transcription elongation factor, GreA/GreB, C-terminal domain"/>
    <property type="match status" value="1"/>
</dbReference>
<dbReference type="Proteomes" id="UP000007307">
    <property type="component" value="Chromosome"/>
</dbReference>
<dbReference type="GO" id="GO:0006354">
    <property type="term" value="P:DNA-templated transcription elongation"/>
    <property type="evidence" value="ECO:0007669"/>
    <property type="project" value="TreeGrafter"/>
</dbReference>
<dbReference type="InterPro" id="IPR036805">
    <property type="entry name" value="Tscrpt_elong_fac_GreA/B_N_sf"/>
</dbReference>
<dbReference type="STRING" id="320483.AMF_886"/>
<dbReference type="Gene3D" id="1.10.287.180">
    <property type="entry name" value="Transcription elongation factor, GreA/GreB, N-terminal domain"/>
    <property type="match status" value="1"/>
</dbReference>
<evidence type="ECO:0000259" key="11">
    <source>
        <dbReference type="Pfam" id="PF03449"/>
    </source>
</evidence>
<dbReference type="InterPro" id="IPR036953">
    <property type="entry name" value="GreA/GreB_C_sf"/>
</dbReference>
<dbReference type="GO" id="GO:0003746">
    <property type="term" value="F:translation elongation factor activity"/>
    <property type="evidence" value="ECO:0007669"/>
    <property type="project" value="UniProtKB-KW"/>
</dbReference>
<evidence type="ECO:0000256" key="3">
    <source>
        <dbReference type="ARBA" id="ARBA00023015"/>
    </source>
</evidence>
<dbReference type="eggNOG" id="COG0782">
    <property type="taxonomic scope" value="Bacteria"/>
</dbReference>
<comment type="function">
    <text evidence="6 8 9">Necessary for efficient RNA polymerase transcription elongation past template-encoded arresting sites. The arresting sites in DNA have the property of trapping a certain fraction of elongating RNA polymerases that pass through, resulting in locked ternary complexes. Cleavage of the nascent transcript by cleavage factors such as GreA or GreB allows the resumption of elongation from the new 3'terminus. GreA releases sequences of 2 to 3 nucleotides.</text>
</comment>
<dbReference type="Pfam" id="PF01272">
    <property type="entry name" value="GreA_GreB"/>
    <property type="match status" value="1"/>
</dbReference>
<dbReference type="FunFam" id="3.10.50.30:FF:000001">
    <property type="entry name" value="Transcription elongation factor GreA"/>
    <property type="match status" value="1"/>
</dbReference>
<reference evidence="12 13" key="1">
    <citation type="journal article" date="2009" name="BMC Genomics">
        <title>Conservation in the face of diversity: multistrain analysis of an intracellular bacterium.</title>
        <authorList>
            <person name="Dark M.J."/>
            <person name="Herndon D.R."/>
            <person name="Kappmeyer L.S."/>
            <person name="Gonzales M.P."/>
            <person name="Nordeen E."/>
            <person name="Palmer G.H."/>
            <person name="Knowles D.P. Jr."/>
            <person name="Brayton K.A."/>
        </authorList>
    </citation>
    <scope>NUCLEOTIDE SEQUENCE [LARGE SCALE GENOMIC DNA]</scope>
    <source>
        <strain evidence="12 13">Florida</strain>
    </source>
</reference>
<dbReference type="PROSITE" id="PS00829">
    <property type="entry name" value="GREAB_1"/>
    <property type="match status" value="1"/>
</dbReference>
<keyword evidence="12" id="KW-0648">Protein biosynthesis</keyword>
<dbReference type="InterPro" id="IPR028624">
    <property type="entry name" value="Tscrpt_elong_fac_GreA/B"/>
</dbReference>
<comment type="similarity">
    <text evidence="1 8 9">Belongs to the GreA/GreB family.</text>
</comment>